<dbReference type="Proteomes" id="UP000345637">
    <property type="component" value="Unassembled WGS sequence"/>
</dbReference>
<evidence type="ECO:0000256" key="2">
    <source>
        <dbReference type="ARBA" id="ARBA00010100"/>
    </source>
</evidence>
<evidence type="ECO:0000313" key="12">
    <source>
        <dbReference type="EMBL" id="VFS70021.1"/>
    </source>
</evidence>
<dbReference type="PANTHER" id="PTHR30003:SF0">
    <property type="entry name" value="GLYCOLATE PERMEASE GLCA-RELATED"/>
    <property type="match status" value="1"/>
</dbReference>
<comment type="catalytic activity">
    <reaction evidence="10">
        <text>glycolate(in) + H(+)(in) = glycolate(out) + H(+)(out)</text>
        <dbReference type="Rhea" id="RHEA:29411"/>
        <dbReference type="ChEBI" id="CHEBI:15378"/>
        <dbReference type="ChEBI" id="CHEBI:29805"/>
    </reaction>
    <physiologicalReaction direction="right-to-left" evidence="10">
        <dbReference type="Rhea" id="RHEA:29413"/>
    </physiologicalReaction>
</comment>
<dbReference type="GO" id="GO:0005886">
    <property type="term" value="C:plasma membrane"/>
    <property type="evidence" value="ECO:0007669"/>
    <property type="project" value="UniProtKB-SubCell"/>
</dbReference>
<dbReference type="AlphaFoldDB" id="A0A485BB30"/>
<evidence type="ECO:0000256" key="9">
    <source>
        <dbReference type="ARBA" id="ARBA00034057"/>
    </source>
</evidence>
<keyword evidence="5 11" id="KW-0812">Transmembrane</keyword>
<comment type="function">
    <text evidence="11">Uptake of L-lactate across the membrane. Can also transport D-lactate and glycolate.</text>
</comment>
<keyword evidence="7 11" id="KW-0472">Membrane</keyword>
<evidence type="ECO:0000256" key="11">
    <source>
        <dbReference type="RuleBase" id="RU365092"/>
    </source>
</evidence>
<dbReference type="GO" id="GO:0015129">
    <property type="term" value="F:lactate transmembrane transporter activity"/>
    <property type="evidence" value="ECO:0007669"/>
    <property type="project" value="UniProtKB-UniRule"/>
</dbReference>
<evidence type="ECO:0000256" key="10">
    <source>
        <dbReference type="ARBA" id="ARBA00034062"/>
    </source>
</evidence>
<comment type="catalytic activity">
    <reaction evidence="9">
        <text>(R)-lactate(in) + H(+)(in) = (R)-lactate(out) + H(+)(out)</text>
        <dbReference type="Rhea" id="RHEA:71791"/>
        <dbReference type="ChEBI" id="CHEBI:15378"/>
        <dbReference type="ChEBI" id="CHEBI:16004"/>
    </reaction>
    <physiologicalReaction direction="right-to-left" evidence="9">
        <dbReference type="Rhea" id="RHEA:71793"/>
    </physiologicalReaction>
</comment>
<evidence type="ECO:0000256" key="5">
    <source>
        <dbReference type="ARBA" id="ARBA00022692"/>
    </source>
</evidence>
<comment type="similarity">
    <text evidence="2 11">Belongs to the lactate permease family.</text>
</comment>
<comment type="catalytic activity">
    <reaction evidence="8">
        <text>(S)-lactate(in) + H(+)(in) = (S)-lactate(out) + H(+)(out)</text>
        <dbReference type="Rhea" id="RHEA:29415"/>
        <dbReference type="ChEBI" id="CHEBI:15378"/>
        <dbReference type="ChEBI" id="CHEBI:16651"/>
    </reaction>
    <physiologicalReaction direction="right-to-left" evidence="8">
        <dbReference type="Rhea" id="RHEA:29417"/>
    </physiologicalReaction>
</comment>
<feature type="transmembrane region" description="Helical" evidence="11">
    <location>
        <begin position="27"/>
        <end position="45"/>
    </location>
</feature>
<comment type="subcellular location">
    <subcellularLocation>
        <location evidence="11">Cell inner membrane</location>
        <topology evidence="11">Multi-pass membrane protein</topology>
    </subcellularLocation>
    <subcellularLocation>
        <location evidence="1">Cell membrane</location>
        <topology evidence="1">Multi-pass membrane protein</topology>
    </subcellularLocation>
</comment>
<accession>A0A485BB30</accession>
<evidence type="ECO:0000256" key="7">
    <source>
        <dbReference type="ARBA" id="ARBA00023136"/>
    </source>
</evidence>
<proteinExistence type="inferred from homology"/>
<reference evidence="12 13" key="1">
    <citation type="submission" date="2019-03" db="EMBL/GenBank/DDBJ databases">
        <authorList>
            <consortium name="Pathogen Informatics"/>
        </authorList>
    </citation>
    <scope>NUCLEOTIDE SEQUENCE [LARGE SCALE GENOMIC DNA]</scope>
    <source>
        <strain evidence="12 13">NCTC12998</strain>
    </source>
</reference>
<organism evidence="12 13">
    <name type="scientific">Raoultella planticola</name>
    <name type="common">Klebsiella planticola</name>
    <dbReference type="NCBI Taxonomy" id="575"/>
    <lineage>
        <taxon>Bacteria</taxon>
        <taxon>Pseudomonadati</taxon>
        <taxon>Pseudomonadota</taxon>
        <taxon>Gammaproteobacteria</taxon>
        <taxon>Enterobacterales</taxon>
        <taxon>Enterobacteriaceae</taxon>
        <taxon>Klebsiella/Raoultella group</taxon>
        <taxon>Raoultella</taxon>
    </lineage>
</organism>
<evidence type="ECO:0000256" key="3">
    <source>
        <dbReference type="ARBA" id="ARBA00022448"/>
    </source>
</evidence>
<keyword evidence="3 11" id="KW-0813">Transport</keyword>
<evidence type="ECO:0000256" key="6">
    <source>
        <dbReference type="ARBA" id="ARBA00022989"/>
    </source>
</evidence>
<keyword evidence="4" id="KW-1003">Cell membrane</keyword>
<dbReference type="EMBL" id="CAADJE010000024">
    <property type="protein sequence ID" value="VFS70021.1"/>
    <property type="molecule type" value="Genomic_DNA"/>
</dbReference>
<sequence length="90" mass="10078">MGIPILVAGQVTGIDSFAIGQMVGRQLPFLTIIVLFWIMAIMDGWRGIKETWPAVHGCRRLVRHRAVSSALTSLARNCRTSSPLWCHWFA</sequence>
<protein>
    <recommendedName>
        <fullName evidence="11">L-lactate permease</fullName>
    </recommendedName>
</protein>
<dbReference type="InterPro" id="IPR003804">
    <property type="entry name" value="Lactate_perm"/>
</dbReference>
<evidence type="ECO:0000256" key="4">
    <source>
        <dbReference type="ARBA" id="ARBA00022475"/>
    </source>
</evidence>
<comment type="caution">
    <text evidence="11">Lacks conserved residue(s) required for the propagation of feature annotation.</text>
</comment>
<evidence type="ECO:0000313" key="13">
    <source>
        <dbReference type="Proteomes" id="UP000345637"/>
    </source>
</evidence>
<dbReference type="Pfam" id="PF02652">
    <property type="entry name" value="Lactate_perm"/>
    <property type="match status" value="1"/>
</dbReference>
<keyword evidence="11" id="KW-0997">Cell inner membrane</keyword>
<evidence type="ECO:0000256" key="8">
    <source>
        <dbReference type="ARBA" id="ARBA00034011"/>
    </source>
</evidence>
<evidence type="ECO:0000256" key="1">
    <source>
        <dbReference type="ARBA" id="ARBA00004651"/>
    </source>
</evidence>
<dbReference type="PANTHER" id="PTHR30003">
    <property type="entry name" value="L-LACTATE PERMEASE"/>
    <property type="match status" value="1"/>
</dbReference>
<dbReference type="GO" id="GO:0015295">
    <property type="term" value="F:solute:proton symporter activity"/>
    <property type="evidence" value="ECO:0007669"/>
    <property type="project" value="TreeGrafter"/>
</dbReference>
<name>A0A485BB30_RAOPL</name>
<keyword evidence="6 11" id="KW-1133">Transmembrane helix</keyword>
<gene>
    <name evidence="12" type="primary">lldP_2</name>
    <name evidence="12" type="ORF">NCTC12998_03721</name>
</gene>